<dbReference type="InterPro" id="IPR014476">
    <property type="entry name" value="AHL15-29"/>
</dbReference>
<evidence type="ECO:0000256" key="1">
    <source>
        <dbReference type="ARBA" id="ARBA00023015"/>
    </source>
</evidence>
<dbReference type="GO" id="GO:0010228">
    <property type="term" value="P:vegetative to reproductive phase transition of meristem"/>
    <property type="evidence" value="ECO:0007669"/>
    <property type="project" value="TreeGrafter"/>
</dbReference>
<dbReference type="Proteomes" id="UP000594638">
    <property type="component" value="Unassembled WGS sequence"/>
</dbReference>
<proteinExistence type="predicted"/>
<comment type="caution">
    <text evidence="6">The sequence shown here is derived from an EMBL/GenBank/DDBJ whole genome shotgun (WGS) entry which is preliminary data.</text>
</comment>
<dbReference type="InterPro" id="IPR005175">
    <property type="entry name" value="PPC_dom"/>
</dbReference>
<accession>A0A8S0UNX8</accession>
<dbReference type="Gramene" id="OE9A080274T1">
    <property type="protein sequence ID" value="OE9A080274C1"/>
    <property type="gene ID" value="OE9A080274"/>
</dbReference>
<evidence type="ECO:0000313" key="6">
    <source>
        <dbReference type="EMBL" id="CAA3021820.1"/>
    </source>
</evidence>
<dbReference type="GO" id="GO:0005634">
    <property type="term" value="C:nucleus"/>
    <property type="evidence" value="ECO:0007669"/>
    <property type="project" value="TreeGrafter"/>
</dbReference>
<dbReference type="Gene3D" id="3.30.1330.80">
    <property type="entry name" value="Hypothetical protein, similar to alpha- acetolactate decarboxylase, domain 2"/>
    <property type="match status" value="1"/>
</dbReference>
<feature type="domain" description="PPC" evidence="5">
    <location>
        <begin position="59"/>
        <end position="198"/>
    </location>
</feature>
<dbReference type="OrthoDB" id="780035at2759"/>
<reference evidence="6 7" key="1">
    <citation type="submission" date="2019-12" db="EMBL/GenBank/DDBJ databases">
        <authorList>
            <person name="Alioto T."/>
            <person name="Alioto T."/>
            <person name="Gomez Garrido J."/>
        </authorList>
    </citation>
    <scope>NUCLEOTIDE SEQUENCE [LARGE SCALE GENOMIC DNA]</scope>
</reference>
<dbReference type="Pfam" id="PF03479">
    <property type="entry name" value="PCC"/>
    <property type="match status" value="1"/>
</dbReference>
<dbReference type="GO" id="GO:0003680">
    <property type="term" value="F:minor groove of adenine-thymine-rich DNA binding"/>
    <property type="evidence" value="ECO:0007669"/>
    <property type="project" value="InterPro"/>
</dbReference>
<keyword evidence="3" id="KW-0804">Transcription</keyword>
<protein>
    <submittedName>
        <fullName evidence="6">AT-hook motif nuclear-localized 16-like</fullName>
    </submittedName>
</protein>
<evidence type="ECO:0000256" key="4">
    <source>
        <dbReference type="SAM" id="MobiDB-lite"/>
    </source>
</evidence>
<keyword evidence="2" id="KW-0238">DNA-binding</keyword>
<name>A0A8S0UNX8_OLEEU</name>
<evidence type="ECO:0000313" key="7">
    <source>
        <dbReference type="Proteomes" id="UP000594638"/>
    </source>
</evidence>
<dbReference type="GO" id="GO:0003700">
    <property type="term" value="F:DNA-binding transcription factor activity"/>
    <property type="evidence" value="ECO:0007669"/>
    <property type="project" value="TreeGrafter"/>
</dbReference>
<dbReference type="PROSITE" id="PS51742">
    <property type="entry name" value="PPC"/>
    <property type="match status" value="1"/>
</dbReference>
<evidence type="ECO:0000256" key="3">
    <source>
        <dbReference type="ARBA" id="ARBA00023163"/>
    </source>
</evidence>
<dbReference type="PANTHER" id="PTHR31100:SF48">
    <property type="entry name" value="AT-HOOK MOTIF NUCLEAR-LOCALIZED PROTEIN 16"/>
    <property type="match status" value="1"/>
</dbReference>
<keyword evidence="1" id="KW-0805">Transcription regulation</keyword>
<dbReference type="SUPFAM" id="SSF117856">
    <property type="entry name" value="AF0104/ALDC/Ptd012-like"/>
    <property type="match status" value="1"/>
</dbReference>
<keyword evidence="7" id="KW-1185">Reference proteome</keyword>
<evidence type="ECO:0000259" key="5">
    <source>
        <dbReference type="PROSITE" id="PS51742"/>
    </source>
</evidence>
<dbReference type="CDD" id="cd11378">
    <property type="entry name" value="DUF296"/>
    <property type="match status" value="1"/>
</dbReference>
<dbReference type="AlphaFoldDB" id="A0A8S0UNX8"/>
<feature type="region of interest" description="Disordered" evidence="4">
    <location>
        <begin position="26"/>
        <end position="52"/>
    </location>
</feature>
<organism evidence="6 7">
    <name type="scientific">Olea europaea subsp. europaea</name>
    <dbReference type="NCBI Taxonomy" id="158383"/>
    <lineage>
        <taxon>Eukaryota</taxon>
        <taxon>Viridiplantae</taxon>
        <taxon>Streptophyta</taxon>
        <taxon>Embryophyta</taxon>
        <taxon>Tracheophyta</taxon>
        <taxon>Spermatophyta</taxon>
        <taxon>Magnoliopsida</taxon>
        <taxon>eudicotyledons</taxon>
        <taxon>Gunneridae</taxon>
        <taxon>Pentapetalae</taxon>
        <taxon>asterids</taxon>
        <taxon>lamiids</taxon>
        <taxon>Lamiales</taxon>
        <taxon>Oleaceae</taxon>
        <taxon>Oleeae</taxon>
        <taxon>Olea</taxon>
    </lineage>
</organism>
<evidence type="ECO:0000256" key="2">
    <source>
        <dbReference type="ARBA" id="ARBA00023125"/>
    </source>
</evidence>
<sequence length="252" mass="26270">MAGVAEVDGGSGHGVDAKGNLLVALQRTPEGESLRRPRGRPAGSKNKPKPPIIITSESANALRVYAIEVNSGCDINETLINFSLRKQRGLCVLNATGCATNVTVRQPASSGSVVTLHGRFEILSLLGSILPPPAPPGVAAGITVYLAGAQGQVVGGSVIGALIASGPVVIMAATFMNATFDHLPLEDNEIVAAAAAANHNQQYQNKRRRHRIDVSEIYGVQQNLLTNGAVPSEIYSWAPAGGIYPSPRIIAK</sequence>
<gene>
    <name evidence="6" type="ORF">OLEA9_A080274</name>
</gene>
<dbReference type="EMBL" id="CACTIH010009060">
    <property type="protein sequence ID" value="CAA3021820.1"/>
    <property type="molecule type" value="Genomic_DNA"/>
</dbReference>
<dbReference type="PANTHER" id="PTHR31100">
    <property type="entry name" value="AT-HOOK MOTIF NUCLEAR-LOCALIZED PROTEIN 15"/>
    <property type="match status" value="1"/>
</dbReference>